<reference evidence="2 3" key="1">
    <citation type="submission" date="2014-03" db="EMBL/GenBank/DDBJ databases">
        <title>Draft genome of the hookworm Oesophagostomum dentatum.</title>
        <authorList>
            <person name="Mitreva M."/>
        </authorList>
    </citation>
    <scope>NUCLEOTIDE SEQUENCE [LARGE SCALE GENOMIC DNA]</scope>
    <source>
        <strain evidence="2 3">OD-Hann</strain>
    </source>
</reference>
<evidence type="ECO:0000256" key="1">
    <source>
        <dbReference type="SAM" id="MobiDB-lite"/>
    </source>
</evidence>
<feature type="region of interest" description="Disordered" evidence="1">
    <location>
        <begin position="1"/>
        <end position="24"/>
    </location>
</feature>
<evidence type="ECO:0000313" key="3">
    <source>
        <dbReference type="Proteomes" id="UP000053660"/>
    </source>
</evidence>
<sequence length="44" mass="5236">MRPNFTRNRQKAQTFAGKSRQEQQLGEGLLLRRVTIRFFQLSNL</sequence>
<feature type="compositionally biased region" description="Polar residues" evidence="1">
    <location>
        <begin position="1"/>
        <end position="13"/>
    </location>
</feature>
<organism evidence="2 3">
    <name type="scientific">Oesophagostomum dentatum</name>
    <name type="common">Nodular worm</name>
    <dbReference type="NCBI Taxonomy" id="61180"/>
    <lineage>
        <taxon>Eukaryota</taxon>
        <taxon>Metazoa</taxon>
        <taxon>Ecdysozoa</taxon>
        <taxon>Nematoda</taxon>
        <taxon>Chromadorea</taxon>
        <taxon>Rhabditida</taxon>
        <taxon>Rhabditina</taxon>
        <taxon>Rhabditomorpha</taxon>
        <taxon>Strongyloidea</taxon>
        <taxon>Strongylidae</taxon>
        <taxon>Oesophagostomum</taxon>
    </lineage>
</organism>
<evidence type="ECO:0000313" key="2">
    <source>
        <dbReference type="EMBL" id="KHJ79681.1"/>
    </source>
</evidence>
<dbReference type="Proteomes" id="UP000053660">
    <property type="component" value="Unassembled WGS sequence"/>
</dbReference>
<proteinExistence type="predicted"/>
<name>A0A0B1S735_OESDE</name>
<dbReference type="EMBL" id="KN603772">
    <property type="protein sequence ID" value="KHJ79681.1"/>
    <property type="molecule type" value="Genomic_DNA"/>
</dbReference>
<accession>A0A0B1S735</accession>
<keyword evidence="3" id="KW-1185">Reference proteome</keyword>
<gene>
    <name evidence="2" type="ORF">OESDEN_20665</name>
</gene>
<protein>
    <submittedName>
        <fullName evidence="2">Uncharacterized protein</fullName>
    </submittedName>
</protein>
<dbReference type="AlphaFoldDB" id="A0A0B1S735"/>